<dbReference type="Pfam" id="PF04932">
    <property type="entry name" value="Wzy_C"/>
    <property type="match status" value="1"/>
</dbReference>
<organism evidence="7 8">
    <name type="scientific">Robbsia betulipollinis</name>
    <dbReference type="NCBI Taxonomy" id="2981849"/>
    <lineage>
        <taxon>Bacteria</taxon>
        <taxon>Pseudomonadati</taxon>
        <taxon>Pseudomonadota</taxon>
        <taxon>Betaproteobacteria</taxon>
        <taxon>Burkholderiales</taxon>
        <taxon>Burkholderiaceae</taxon>
        <taxon>Robbsia</taxon>
    </lineage>
</organism>
<comment type="subcellular location">
    <subcellularLocation>
        <location evidence="1">Membrane</location>
        <topology evidence="1">Multi-pass membrane protein</topology>
    </subcellularLocation>
</comment>
<evidence type="ECO:0000256" key="5">
    <source>
        <dbReference type="SAM" id="Phobius"/>
    </source>
</evidence>
<dbReference type="EMBL" id="JAPMXC010000012">
    <property type="protein sequence ID" value="MCY0389783.1"/>
    <property type="molecule type" value="Genomic_DNA"/>
</dbReference>
<dbReference type="RefSeq" id="WP_267849712.1">
    <property type="nucleotide sequence ID" value="NZ_JAPMXC010000012.1"/>
</dbReference>
<feature type="transmembrane region" description="Helical" evidence="5">
    <location>
        <begin position="125"/>
        <end position="143"/>
    </location>
</feature>
<keyword evidence="8" id="KW-1185">Reference proteome</keyword>
<keyword evidence="7" id="KW-0436">Ligase</keyword>
<keyword evidence="2 5" id="KW-0812">Transmembrane</keyword>
<evidence type="ECO:0000259" key="6">
    <source>
        <dbReference type="Pfam" id="PF04932"/>
    </source>
</evidence>
<feature type="transmembrane region" description="Helical" evidence="5">
    <location>
        <begin position="20"/>
        <end position="37"/>
    </location>
</feature>
<dbReference type="PANTHER" id="PTHR37422">
    <property type="entry name" value="TEICHURONIC ACID BIOSYNTHESIS PROTEIN TUAE"/>
    <property type="match status" value="1"/>
</dbReference>
<evidence type="ECO:0000256" key="1">
    <source>
        <dbReference type="ARBA" id="ARBA00004141"/>
    </source>
</evidence>
<dbReference type="Proteomes" id="UP001082899">
    <property type="component" value="Unassembled WGS sequence"/>
</dbReference>
<evidence type="ECO:0000256" key="2">
    <source>
        <dbReference type="ARBA" id="ARBA00022692"/>
    </source>
</evidence>
<proteinExistence type="predicted"/>
<feature type="transmembrane region" description="Helical" evidence="5">
    <location>
        <begin position="393"/>
        <end position="414"/>
    </location>
</feature>
<evidence type="ECO:0000256" key="3">
    <source>
        <dbReference type="ARBA" id="ARBA00022989"/>
    </source>
</evidence>
<protein>
    <submittedName>
        <fullName evidence="7">O-antigen ligase family protein</fullName>
    </submittedName>
</protein>
<name>A0ABT3ZTC2_9BURK</name>
<keyword evidence="3 5" id="KW-1133">Transmembrane helix</keyword>
<evidence type="ECO:0000313" key="8">
    <source>
        <dbReference type="Proteomes" id="UP001082899"/>
    </source>
</evidence>
<feature type="transmembrane region" description="Helical" evidence="5">
    <location>
        <begin position="49"/>
        <end position="74"/>
    </location>
</feature>
<feature type="transmembrane region" description="Helical" evidence="5">
    <location>
        <begin position="181"/>
        <end position="202"/>
    </location>
</feature>
<reference evidence="7" key="1">
    <citation type="submission" date="2022-11" db="EMBL/GenBank/DDBJ databases">
        <title>Robbsia betulipollinis sp. nov., isolated from pollen of birch (Betula pendula).</title>
        <authorList>
            <person name="Shi H."/>
            <person name="Ambika Manirajan B."/>
            <person name="Ratering S."/>
            <person name="Geissler-Plaum R."/>
            <person name="Schnell S."/>
        </authorList>
    </citation>
    <scope>NUCLEOTIDE SEQUENCE</scope>
    <source>
        <strain evidence="7">Bb-Pol-6</strain>
    </source>
</reference>
<gene>
    <name evidence="7" type="ORF">OVY01_21815</name>
</gene>
<evidence type="ECO:0000313" key="7">
    <source>
        <dbReference type="EMBL" id="MCY0389783.1"/>
    </source>
</evidence>
<accession>A0ABT3ZTC2</accession>
<dbReference type="PANTHER" id="PTHR37422:SF13">
    <property type="entry name" value="LIPOPOLYSACCHARIDE BIOSYNTHESIS PROTEIN PA4999-RELATED"/>
    <property type="match status" value="1"/>
</dbReference>
<dbReference type="InterPro" id="IPR007016">
    <property type="entry name" value="O-antigen_ligase-rel_domated"/>
</dbReference>
<feature type="transmembrane region" description="Helical" evidence="5">
    <location>
        <begin position="300"/>
        <end position="318"/>
    </location>
</feature>
<sequence length="490" mass="54238">MTPQITHFSVDARKPDAKGFWWPIIGLVVVTFLLLLAHQSSLLQLAYPAMTFVIAIYFYIKYPVQFIGYIWWIFFWTPEVRRFSDFVQGGFTEVSLIMTAPLLVSAPLAFTMLRRIRYLGTRPGLPMLLILVALAYGYIVGILNVGFAAATFGLSSWVTPVMVGFYLAVSWRQYPEYRRCVMRTFTIGIAACAGYAIIQYVFMPPWDALWLIGSGMTSSMGQPLPFAVRAFGPLNSVGPFATIILAGVLSATVAEGNRGRVFTALLGIVALGLSFVRSAWGALIVAMLYQMLFFDNKTRIRVVIGALIVVAATIPVFMSSNISENFQKRVDTLTDLQNDTSFSERSSFYQTFLDTALTNVAGAGLGATGTGGKLSDDANAQDHVNFDSGLMEIPFVLGWPGTLLYVFGISWLMIRGAMSAIRQRSDRFVIAWFSIAIAIISELIFFNQLISSPGQLALMGMVLPIMALRYTKYQNSILEKNRIDNSQVLP</sequence>
<dbReference type="InterPro" id="IPR051533">
    <property type="entry name" value="WaaL-like"/>
</dbReference>
<dbReference type="GO" id="GO:0016874">
    <property type="term" value="F:ligase activity"/>
    <property type="evidence" value="ECO:0007669"/>
    <property type="project" value="UniProtKB-KW"/>
</dbReference>
<comment type="caution">
    <text evidence="7">The sequence shown here is derived from an EMBL/GenBank/DDBJ whole genome shotgun (WGS) entry which is preliminary data.</text>
</comment>
<evidence type="ECO:0000256" key="4">
    <source>
        <dbReference type="ARBA" id="ARBA00023136"/>
    </source>
</evidence>
<keyword evidence="4 5" id="KW-0472">Membrane</keyword>
<feature type="domain" description="O-antigen ligase-related" evidence="6">
    <location>
        <begin position="263"/>
        <end position="406"/>
    </location>
</feature>
<feature type="transmembrane region" description="Helical" evidence="5">
    <location>
        <begin position="94"/>
        <end position="113"/>
    </location>
</feature>
<feature type="transmembrane region" description="Helical" evidence="5">
    <location>
        <begin position="149"/>
        <end position="169"/>
    </location>
</feature>
<feature type="transmembrane region" description="Helical" evidence="5">
    <location>
        <begin position="265"/>
        <end position="288"/>
    </location>
</feature>
<feature type="transmembrane region" description="Helical" evidence="5">
    <location>
        <begin position="234"/>
        <end position="253"/>
    </location>
</feature>
<feature type="transmembrane region" description="Helical" evidence="5">
    <location>
        <begin position="426"/>
        <end position="446"/>
    </location>
</feature>